<dbReference type="EMBL" id="MFEK01000016">
    <property type="protein sequence ID" value="OGE77893.1"/>
    <property type="molecule type" value="Genomic_DNA"/>
</dbReference>
<name>A0A1F5NK16_9BACT</name>
<dbReference type="InterPro" id="IPR001667">
    <property type="entry name" value="DDH_dom"/>
</dbReference>
<dbReference type="Gene3D" id="3.10.310.30">
    <property type="match status" value="1"/>
</dbReference>
<proteinExistence type="predicted"/>
<sequence>MEQSPQKSVFDSINKAHRILIALPSNANGDAVGSGLALYSFAKKLDKEPEIVTASQTLEQFSFLPHISEVKHELEAQQSFVISVNTSQAPLDELSYEGKPDRVDIFLKPKTGKFSATDVSFKNARFPYELIITLHAPSLDNLGEIYEKNTDLFFETPIINIDHHPNNEYYGEINHVDLTATSTAEIVASLIEEFESGLMDEHIATSLLTGIIVETNSFQHMKTTPKAFLKASQLIAQGGRHQDIIRELYKTKSISLLKLWGRALARLREIKELSMSYSLVNFQDIEKTASKPEDVSGVMKELIANLTGSRIILFLAETAPQQITGYFHLHPSIKTQIFASALSAQMLNGSFGKFTLKDVGLLEAEKDILEKLTKIKDQIAA</sequence>
<dbReference type="Pfam" id="PF01368">
    <property type="entry name" value="DHH"/>
    <property type="match status" value="1"/>
</dbReference>
<protein>
    <recommendedName>
        <fullName evidence="1">DDH domain-containing protein</fullName>
    </recommendedName>
</protein>
<accession>A0A1F5NK16</accession>
<dbReference type="PANTHER" id="PTHR47618:SF1">
    <property type="entry name" value="BIFUNCTIONAL OLIGORIBONUCLEASE AND PAP PHOSPHATASE NRNA"/>
    <property type="match status" value="1"/>
</dbReference>
<evidence type="ECO:0000259" key="1">
    <source>
        <dbReference type="Pfam" id="PF01368"/>
    </source>
</evidence>
<dbReference type="SUPFAM" id="SSF64182">
    <property type="entry name" value="DHH phosphoesterases"/>
    <property type="match status" value="1"/>
</dbReference>
<evidence type="ECO:0000313" key="2">
    <source>
        <dbReference type="EMBL" id="OGE77893.1"/>
    </source>
</evidence>
<dbReference type="PANTHER" id="PTHR47618">
    <property type="entry name" value="BIFUNCTIONAL OLIGORIBONUCLEASE AND PAP PHOSPHATASE NRNA"/>
    <property type="match status" value="1"/>
</dbReference>
<comment type="caution">
    <text evidence="2">The sequence shown here is derived from an EMBL/GenBank/DDBJ whole genome shotgun (WGS) entry which is preliminary data.</text>
</comment>
<dbReference type="Proteomes" id="UP000176864">
    <property type="component" value="Unassembled WGS sequence"/>
</dbReference>
<dbReference type="Gene3D" id="3.90.1640.10">
    <property type="entry name" value="inorganic pyrophosphatase (n-terminal core)"/>
    <property type="match status" value="2"/>
</dbReference>
<dbReference type="STRING" id="1817824.A2751_02505"/>
<dbReference type="InterPro" id="IPR051319">
    <property type="entry name" value="Oligoribo/pAp-PDE_c-di-AMP_PDE"/>
</dbReference>
<dbReference type="AlphaFoldDB" id="A0A1F5NK16"/>
<reference evidence="2 3" key="1">
    <citation type="journal article" date="2016" name="Nat. Commun.">
        <title>Thousands of microbial genomes shed light on interconnected biogeochemical processes in an aquifer system.</title>
        <authorList>
            <person name="Anantharaman K."/>
            <person name="Brown C.T."/>
            <person name="Hug L.A."/>
            <person name="Sharon I."/>
            <person name="Castelle C.J."/>
            <person name="Probst A.J."/>
            <person name="Thomas B.C."/>
            <person name="Singh A."/>
            <person name="Wilkins M.J."/>
            <person name="Karaoz U."/>
            <person name="Brodie E.L."/>
            <person name="Williams K.H."/>
            <person name="Hubbard S.S."/>
            <person name="Banfield J.F."/>
        </authorList>
    </citation>
    <scope>NUCLEOTIDE SEQUENCE [LARGE SCALE GENOMIC DNA]</scope>
</reference>
<feature type="domain" description="DDH" evidence="1">
    <location>
        <begin position="19"/>
        <end position="211"/>
    </location>
</feature>
<gene>
    <name evidence="2" type="ORF">A2751_02505</name>
</gene>
<organism evidence="2 3">
    <name type="scientific">Candidatus Doudnabacteria bacterium RIFCSPHIGHO2_01_FULL_46_14</name>
    <dbReference type="NCBI Taxonomy" id="1817824"/>
    <lineage>
        <taxon>Bacteria</taxon>
        <taxon>Candidatus Doudnaibacteriota</taxon>
    </lineage>
</organism>
<evidence type="ECO:0000313" key="3">
    <source>
        <dbReference type="Proteomes" id="UP000176864"/>
    </source>
</evidence>
<dbReference type="InterPro" id="IPR038763">
    <property type="entry name" value="DHH_sf"/>
</dbReference>